<feature type="compositionally biased region" description="Low complexity" evidence="1">
    <location>
        <begin position="169"/>
        <end position="182"/>
    </location>
</feature>
<feature type="transmembrane region" description="Helical" evidence="2">
    <location>
        <begin position="611"/>
        <end position="631"/>
    </location>
</feature>
<feature type="transmembrane region" description="Helical" evidence="2">
    <location>
        <begin position="347"/>
        <end position="365"/>
    </location>
</feature>
<reference evidence="3 4" key="1">
    <citation type="submission" date="2024-02" db="EMBL/GenBank/DDBJ databases">
        <authorList>
            <person name="Chen Y."/>
            <person name="Shah S."/>
            <person name="Dougan E. K."/>
            <person name="Thang M."/>
            <person name="Chan C."/>
        </authorList>
    </citation>
    <scope>NUCLEOTIDE SEQUENCE [LARGE SCALE GENOMIC DNA]</scope>
</reference>
<evidence type="ECO:0000313" key="4">
    <source>
        <dbReference type="Proteomes" id="UP001642484"/>
    </source>
</evidence>
<keyword evidence="4" id="KW-1185">Reference proteome</keyword>
<gene>
    <name evidence="3" type="ORF">CCMP2556_LOCUS41299</name>
</gene>
<keyword evidence="2" id="KW-1133">Transmembrane helix</keyword>
<feature type="transmembrane region" description="Helical" evidence="2">
    <location>
        <begin position="686"/>
        <end position="709"/>
    </location>
</feature>
<sequence>MLKLSRILASAKPDGFTGCSKRRSHRMLERFQQLEIPHTFPKMPWIMAKRIVAKRIAKRAEGGVQSQDHPCSKAFDAFLACVRRYPESYENKCRTEAGKCLACLKQNEGWKLQMRHNFMPYLEHFRLFQEGTQSKEEGIGRFLYTEDTPRTHGKGSVLTFKSSEKETRSASGSPKAGSSMGSGSAGGARSHAEAVGMAWKMSSTDNFDLSQHWLASRVHGVREGLIWAENDTEILQPLQKKGLEDVFRMMEDKYSFKVGLQRALEEAREKKEGLCPRKGKWKQMGCAPFRTELAALKCNCRPYLGILARECVNHTEIYGDFEDKLEYRTARQLYAGKCEFSKQFHEAALALVLVIIVSTALWCVLSGRAANELDEPEEEGQAQQLDAEEGQQREEDEMRQRDEKRRGDLFSDLVRDSKNLHALAMKISALPPPPNSEAFTPIKSNIYRYWALGGKKRSWLHYLGLRFVLVIQLLAPLAILRQGFYRYNWSSTEIHFVNYVYGDLTYGGSHVLGRVLEFAFTYCIGLHCLSIIKKASTENSMLSSLFDELRRQKDARDAGTGSRESYVSRWSQTCLFLDCAMICYVILVGLVDMVLVFTMSEGPKDICFDSLGLLFIFHLHEVDGGLSFVSVKDFNQDRIGELCHRLAESTERDVAEGSFSSSERRTVAETKRLKFLAQQRIKQRSALFFVTEMAIYIILFLVPVFQLFVQDGLQGRSTGTDQGTLGAHIVQDEALIYNALKKLPQS</sequence>
<evidence type="ECO:0000256" key="2">
    <source>
        <dbReference type="SAM" id="Phobius"/>
    </source>
</evidence>
<proteinExistence type="predicted"/>
<comment type="caution">
    <text evidence="3">The sequence shown here is derived from an EMBL/GenBank/DDBJ whole genome shotgun (WGS) entry which is preliminary data.</text>
</comment>
<name>A0ABP0QDD7_9DINO</name>
<feature type="region of interest" description="Disordered" evidence="1">
    <location>
        <begin position="154"/>
        <end position="189"/>
    </location>
</feature>
<protein>
    <submittedName>
        <fullName evidence="3">Uncharacterized protein</fullName>
    </submittedName>
</protein>
<feature type="region of interest" description="Disordered" evidence="1">
    <location>
        <begin position="374"/>
        <end position="403"/>
    </location>
</feature>
<feature type="transmembrane region" description="Helical" evidence="2">
    <location>
        <begin position="459"/>
        <end position="480"/>
    </location>
</feature>
<dbReference type="Proteomes" id="UP001642484">
    <property type="component" value="Unassembled WGS sequence"/>
</dbReference>
<feature type="transmembrane region" description="Helical" evidence="2">
    <location>
        <begin position="511"/>
        <end position="532"/>
    </location>
</feature>
<feature type="compositionally biased region" description="Acidic residues" evidence="1">
    <location>
        <begin position="374"/>
        <end position="389"/>
    </location>
</feature>
<feature type="transmembrane region" description="Helical" evidence="2">
    <location>
        <begin position="575"/>
        <end position="599"/>
    </location>
</feature>
<feature type="compositionally biased region" description="Basic and acidic residues" evidence="1">
    <location>
        <begin position="390"/>
        <end position="403"/>
    </location>
</feature>
<keyword evidence="2" id="KW-0472">Membrane</keyword>
<dbReference type="EMBL" id="CAXAMN010024250">
    <property type="protein sequence ID" value="CAK9084997.1"/>
    <property type="molecule type" value="Genomic_DNA"/>
</dbReference>
<evidence type="ECO:0000256" key="1">
    <source>
        <dbReference type="SAM" id="MobiDB-lite"/>
    </source>
</evidence>
<evidence type="ECO:0000313" key="3">
    <source>
        <dbReference type="EMBL" id="CAK9084997.1"/>
    </source>
</evidence>
<keyword evidence="2" id="KW-0812">Transmembrane</keyword>
<accession>A0ABP0QDD7</accession>
<organism evidence="3 4">
    <name type="scientific">Durusdinium trenchii</name>
    <dbReference type="NCBI Taxonomy" id="1381693"/>
    <lineage>
        <taxon>Eukaryota</taxon>
        <taxon>Sar</taxon>
        <taxon>Alveolata</taxon>
        <taxon>Dinophyceae</taxon>
        <taxon>Suessiales</taxon>
        <taxon>Symbiodiniaceae</taxon>
        <taxon>Durusdinium</taxon>
    </lineage>
</organism>